<keyword evidence="5" id="KW-0597">Phosphoprotein</keyword>
<keyword evidence="1" id="KW-0963">Cytoplasm</keyword>
<sequence>MTLTAKVYIIEDDNEYRKGIIQSLQSYHSRFIHFEVSPVDNHLFFMEELQILPISDTDIFIFDIDLKTTFSGIDLAIEVRKKNTKCMIIFLTSLEDQAISIINNNIFPLGYLVKDLSTASNLTESIQTLLTKVENNLRSYWRKDEDVVMLTNGTENVYLNCKDILYIESLKGMRGRILIKTLSEDILIDGRIGKIKTLLDQPYLLTSLKSYIINLSAITFVDRRHGMITFSDGQELLVGIKIIDKIKKIL</sequence>
<comment type="caution">
    <text evidence="8">The sequence shown here is derived from an EMBL/GenBank/DDBJ whole genome shotgun (WGS) entry which is preliminary data.</text>
</comment>
<dbReference type="AlphaFoldDB" id="A0A1E5GTB5"/>
<dbReference type="InterPro" id="IPR046947">
    <property type="entry name" value="LytR-like"/>
</dbReference>
<comment type="function">
    <text evidence="4">Required for high-level post-exponential phase expression of a series of secreted proteins.</text>
</comment>
<feature type="modified residue" description="4-aspartylphosphate" evidence="5">
    <location>
        <position position="63"/>
    </location>
</feature>
<keyword evidence="9" id="KW-1185">Reference proteome</keyword>
<evidence type="ECO:0000256" key="2">
    <source>
        <dbReference type="ARBA" id="ARBA00023012"/>
    </source>
</evidence>
<dbReference type="InterPro" id="IPR011006">
    <property type="entry name" value="CheY-like_superfamily"/>
</dbReference>
<protein>
    <submittedName>
        <fullName evidence="8">Two-component system response regulator</fullName>
    </submittedName>
</protein>
<dbReference type="RefSeq" id="WP_069635124.1">
    <property type="nucleotide sequence ID" value="NZ_JXKZ01000004.1"/>
</dbReference>
<dbReference type="PATRIC" id="fig|903983.4.peg.1998"/>
<organism evidence="8 9">
    <name type="scientific">Enterococcus quebecensis</name>
    <dbReference type="NCBI Taxonomy" id="903983"/>
    <lineage>
        <taxon>Bacteria</taxon>
        <taxon>Bacillati</taxon>
        <taxon>Bacillota</taxon>
        <taxon>Bacilli</taxon>
        <taxon>Lactobacillales</taxon>
        <taxon>Enterococcaceae</taxon>
        <taxon>Enterococcus</taxon>
    </lineage>
</organism>
<evidence type="ECO:0000256" key="1">
    <source>
        <dbReference type="ARBA" id="ARBA00022490"/>
    </source>
</evidence>
<keyword evidence="3" id="KW-0010">Activator</keyword>
<feature type="domain" description="Response regulatory" evidence="6">
    <location>
        <begin position="6"/>
        <end position="129"/>
    </location>
</feature>
<dbReference type="Gene3D" id="2.40.50.1020">
    <property type="entry name" value="LytTr DNA-binding domain"/>
    <property type="match status" value="1"/>
</dbReference>
<dbReference type="STRING" id="903983.BCR23_07195"/>
<evidence type="ECO:0000256" key="5">
    <source>
        <dbReference type="PROSITE-ProRule" id="PRU00169"/>
    </source>
</evidence>
<proteinExistence type="predicted"/>
<name>A0A1E5GTB5_9ENTE</name>
<evidence type="ECO:0000256" key="4">
    <source>
        <dbReference type="ARBA" id="ARBA00037164"/>
    </source>
</evidence>
<evidence type="ECO:0000313" key="8">
    <source>
        <dbReference type="EMBL" id="OEG15926.1"/>
    </source>
</evidence>
<keyword evidence="2" id="KW-0902">Two-component regulatory system</keyword>
<evidence type="ECO:0000256" key="3">
    <source>
        <dbReference type="ARBA" id="ARBA00023159"/>
    </source>
</evidence>
<dbReference type="PANTHER" id="PTHR37299">
    <property type="entry name" value="TRANSCRIPTIONAL REGULATOR-RELATED"/>
    <property type="match status" value="1"/>
</dbReference>
<dbReference type="Gene3D" id="3.40.50.2300">
    <property type="match status" value="1"/>
</dbReference>
<gene>
    <name evidence="8" type="ORF">BCR23_07195</name>
</gene>
<dbReference type="InterPro" id="IPR001789">
    <property type="entry name" value="Sig_transdc_resp-reg_receiver"/>
</dbReference>
<dbReference type="PROSITE" id="PS50110">
    <property type="entry name" value="RESPONSE_REGULATORY"/>
    <property type="match status" value="1"/>
</dbReference>
<dbReference type="Pfam" id="PF04397">
    <property type="entry name" value="LytTR"/>
    <property type="match status" value="1"/>
</dbReference>
<dbReference type="PROSITE" id="PS50930">
    <property type="entry name" value="HTH_LYTTR"/>
    <property type="match status" value="1"/>
</dbReference>
<feature type="domain" description="HTH LytTR-type" evidence="7">
    <location>
        <begin position="157"/>
        <end position="250"/>
    </location>
</feature>
<dbReference type="OrthoDB" id="1653091at2"/>
<reference evidence="9" key="1">
    <citation type="submission" date="2016-09" db="EMBL/GenBank/DDBJ databases">
        <authorList>
            <person name="Gulvik C.A."/>
        </authorList>
    </citation>
    <scope>NUCLEOTIDE SEQUENCE [LARGE SCALE GENOMIC DNA]</scope>
    <source>
        <strain evidence="9">LMG 26306</strain>
    </source>
</reference>
<accession>A0A1E5GTB5</accession>
<dbReference type="SUPFAM" id="SSF52172">
    <property type="entry name" value="CheY-like"/>
    <property type="match status" value="1"/>
</dbReference>
<evidence type="ECO:0000259" key="6">
    <source>
        <dbReference type="PROSITE" id="PS50110"/>
    </source>
</evidence>
<dbReference type="SMART" id="SM00850">
    <property type="entry name" value="LytTR"/>
    <property type="match status" value="1"/>
</dbReference>
<dbReference type="InterPro" id="IPR007492">
    <property type="entry name" value="LytTR_DNA-bd_dom"/>
</dbReference>
<evidence type="ECO:0000259" key="7">
    <source>
        <dbReference type="PROSITE" id="PS50930"/>
    </source>
</evidence>
<dbReference type="EMBL" id="MIKB01000014">
    <property type="protein sequence ID" value="OEG15926.1"/>
    <property type="molecule type" value="Genomic_DNA"/>
</dbReference>
<dbReference type="GO" id="GO:0000156">
    <property type="term" value="F:phosphorelay response regulator activity"/>
    <property type="evidence" value="ECO:0007669"/>
    <property type="project" value="InterPro"/>
</dbReference>
<evidence type="ECO:0000313" key="9">
    <source>
        <dbReference type="Proteomes" id="UP000094764"/>
    </source>
</evidence>
<dbReference type="GO" id="GO:0003677">
    <property type="term" value="F:DNA binding"/>
    <property type="evidence" value="ECO:0007669"/>
    <property type="project" value="InterPro"/>
</dbReference>
<dbReference type="PANTHER" id="PTHR37299:SF3">
    <property type="entry name" value="STAGE 0 SPORULATION PROTEIN A HOMOLOG"/>
    <property type="match status" value="1"/>
</dbReference>
<dbReference type="Proteomes" id="UP000094764">
    <property type="component" value="Unassembled WGS sequence"/>
</dbReference>